<dbReference type="AlphaFoldDB" id="W4GAI3"/>
<evidence type="ECO:0000313" key="1">
    <source>
        <dbReference type="EMBL" id="ETV76675.1"/>
    </source>
</evidence>
<dbReference type="VEuPathDB" id="FungiDB:H257_09158"/>
<organism evidence="1">
    <name type="scientific">Aphanomyces astaci</name>
    <name type="common">Crayfish plague agent</name>
    <dbReference type="NCBI Taxonomy" id="112090"/>
    <lineage>
        <taxon>Eukaryota</taxon>
        <taxon>Sar</taxon>
        <taxon>Stramenopiles</taxon>
        <taxon>Oomycota</taxon>
        <taxon>Saprolegniomycetes</taxon>
        <taxon>Saprolegniales</taxon>
        <taxon>Verrucalvaceae</taxon>
        <taxon>Aphanomyces</taxon>
    </lineage>
</organism>
<sequence length="105" mass="11730">MGFFLVTEAFEVFLGQHAVVVEVHEVAAHRVLSFLLFSSLLHEQFLEMVLRRTFSGRSRQGKLMAVGSGGGHSRSGATTDCLLLFLERDDLSLSAHKFLFLCFPQ</sequence>
<reference evidence="1" key="1">
    <citation type="submission" date="2013-12" db="EMBL/GenBank/DDBJ databases">
        <title>The Genome Sequence of Aphanomyces astaci APO3.</title>
        <authorList>
            <consortium name="The Broad Institute Genomics Platform"/>
            <person name="Russ C."/>
            <person name="Tyler B."/>
            <person name="van West P."/>
            <person name="Dieguez-Uribeondo J."/>
            <person name="Young S.K."/>
            <person name="Zeng Q."/>
            <person name="Gargeya S."/>
            <person name="Fitzgerald M."/>
            <person name="Abouelleil A."/>
            <person name="Alvarado L."/>
            <person name="Chapman S.B."/>
            <person name="Gainer-Dewar J."/>
            <person name="Goldberg J."/>
            <person name="Griggs A."/>
            <person name="Gujja S."/>
            <person name="Hansen M."/>
            <person name="Howarth C."/>
            <person name="Imamovic A."/>
            <person name="Ireland A."/>
            <person name="Larimer J."/>
            <person name="McCowan C."/>
            <person name="Murphy C."/>
            <person name="Pearson M."/>
            <person name="Poon T.W."/>
            <person name="Priest M."/>
            <person name="Roberts A."/>
            <person name="Saif S."/>
            <person name="Shea T."/>
            <person name="Sykes S."/>
            <person name="Wortman J."/>
            <person name="Nusbaum C."/>
            <person name="Birren B."/>
        </authorList>
    </citation>
    <scope>NUCLEOTIDE SEQUENCE [LARGE SCALE GENOMIC DNA]</scope>
    <source>
        <strain evidence="1">APO3</strain>
    </source>
</reference>
<dbReference type="EMBL" id="KI913135">
    <property type="protein sequence ID" value="ETV76675.1"/>
    <property type="molecule type" value="Genomic_DNA"/>
</dbReference>
<gene>
    <name evidence="1" type="ORF">H257_09158</name>
</gene>
<protein>
    <submittedName>
        <fullName evidence="1">Uncharacterized protein</fullName>
    </submittedName>
</protein>
<name>W4GAI3_APHAT</name>
<proteinExistence type="predicted"/>
<dbReference type="RefSeq" id="XP_009833587.1">
    <property type="nucleotide sequence ID" value="XM_009835285.1"/>
</dbReference>
<accession>W4GAI3</accession>
<dbReference type="GeneID" id="20811154"/>